<dbReference type="Proteomes" id="UP000016480">
    <property type="component" value="Unassembled WGS sequence"/>
</dbReference>
<protein>
    <recommendedName>
        <fullName evidence="3">Leucine-rich repeat domain-containing protein</fullName>
    </recommendedName>
</protein>
<dbReference type="Gene3D" id="3.80.10.10">
    <property type="entry name" value="Ribonuclease Inhibitor"/>
    <property type="match status" value="1"/>
</dbReference>
<dbReference type="SUPFAM" id="SSF52047">
    <property type="entry name" value="RNI-like"/>
    <property type="match status" value="1"/>
</dbReference>
<proteinExistence type="predicted"/>
<evidence type="ECO:0008006" key="3">
    <source>
        <dbReference type="Google" id="ProtNLM"/>
    </source>
</evidence>
<name>A0A8T0C612_9GAMM</name>
<accession>A0A8T0C612</accession>
<dbReference type="InterPro" id="IPR032675">
    <property type="entry name" value="LRR_dom_sf"/>
</dbReference>
<comment type="caution">
    <text evidence="1">The sequence shown here is derived from an EMBL/GenBank/DDBJ whole genome shotgun (WGS) entry which is preliminary data.</text>
</comment>
<dbReference type="EMBL" id="AHCD03000035">
    <property type="protein sequence ID" value="KAF7786166.1"/>
    <property type="molecule type" value="Genomic_DNA"/>
</dbReference>
<dbReference type="AlphaFoldDB" id="A0A8T0C612"/>
<organism evidence="1 2">
    <name type="scientific">Pseudoalteromonas rubra</name>
    <dbReference type="NCBI Taxonomy" id="43658"/>
    <lineage>
        <taxon>Bacteria</taxon>
        <taxon>Pseudomonadati</taxon>
        <taxon>Pseudomonadota</taxon>
        <taxon>Gammaproteobacteria</taxon>
        <taxon>Alteromonadales</taxon>
        <taxon>Pseudoalteromonadaceae</taxon>
        <taxon>Pseudoalteromonas</taxon>
    </lineage>
</organism>
<gene>
    <name evidence="1" type="ORF">PRUB_a0644</name>
</gene>
<evidence type="ECO:0000313" key="2">
    <source>
        <dbReference type="Proteomes" id="UP000016480"/>
    </source>
</evidence>
<sequence length="253" mass="29417">MALCFQESTHLSINWNEADYSGYEWVLDKPEEQFYIEEGFDNDKLILCGPSNKLGLSAYQEKKVRDGWVKILPTLERVEMLWVAPKVNQNLFDAICDMPNLRGLSIKHSSIKHINFKKLSNLVYFNLGSSTQLGNLNGIEQLTNIKWLAFENIKNISDIRELAHLMNLKVLSLNGSTWTTQKLDTLSPIRSLKNLERLRLVNTRVLDKSLEPLHNLPNLKSVDLAQWWPDEQVNALQQANSRLLKNWKEWRDW</sequence>
<reference evidence="1 2" key="1">
    <citation type="journal article" date="2012" name="J. Bacteriol.">
        <title>Genome sequence of the cycloprodigiosin-producing bacterial strain Pseudoalteromonas rubra ATCC 29570(T).</title>
        <authorList>
            <person name="Xie B.B."/>
            <person name="Shu Y.L."/>
            <person name="Qin Q.L."/>
            <person name="Rong J.C."/>
            <person name="Zhang X.Y."/>
            <person name="Chen X.L."/>
            <person name="Zhou B.C."/>
            <person name="Zhang Y.Z."/>
        </authorList>
    </citation>
    <scope>NUCLEOTIDE SEQUENCE [LARGE SCALE GENOMIC DNA]</scope>
    <source>
        <strain evidence="1 2">DSM 6842</strain>
    </source>
</reference>
<evidence type="ECO:0000313" key="1">
    <source>
        <dbReference type="EMBL" id="KAF7786166.1"/>
    </source>
</evidence>